<sequence>MDRERAVLHVDMNAFYCSCHAAAEPNRYSNRPTAVAGSPETRHGVVVTASYEARKLGVRATMTVAEALRAAPNLILIHPDFSLYREFSRKVFDIVRSFTPIVEVFSIDECFADVTLSWRMGTPEELAAELQARIANELSLPCSVGVSNNKFLAKMASDFKKPRGITVLKTEDIEEKLWPLSIGEMFGIGARSAERLNRLGIHTIGDLAVADESQLRRYFGVRGPELRSLANGIDDAPVQEVSEPSKSIGHSITLARDLCDFDELCTVLMNLADQVGRRVRRHHLVGRTVQITLRFATRKTITRSRTLNLATDLSEVLYETATTLLRENWTPGTPVRLLGVTLGQLSDPTDAIDAVEEDKGVQLSLFGDENGGFAAESFAHSRPSVSAQSPASRDRTTASPVDIDRLKRLAKVTDALRDKYGEDIVVRGRMLQDPESGQIRNRKIRGTSLQKDELSLQKDE</sequence>
<dbReference type="InterPro" id="IPR050116">
    <property type="entry name" value="DNA_polymerase-Y"/>
</dbReference>
<feature type="domain" description="UmuC" evidence="7">
    <location>
        <begin position="7"/>
        <end position="189"/>
    </location>
</feature>
<dbReference type="KEGG" id="afx:JZ786_20500"/>
<feature type="binding site" evidence="5">
    <location>
        <position position="108"/>
    </location>
    <ligand>
        <name>Mg(2+)</name>
        <dbReference type="ChEBI" id="CHEBI:18420"/>
    </ligand>
</feature>
<keyword evidence="5 8" id="KW-0808">Transferase</keyword>
<accession>A0A9X7Z719</accession>
<evidence type="ECO:0000256" key="2">
    <source>
        <dbReference type="ARBA" id="ARBA00022457"/>
    </source>
</evidence>
<dbReference type="GO" id="GO:0006281">
    <property type="term" value="P:DNA repair"/>
    <property type="evidence" value="ECO:0007669"/>
    <property type="project" value="UniProtKB-UniRule"/>
</dbReference>
<evidence type="ECO:0000256" key="1">
    <source>
        <dbReference type="ARBA" id="ARBA00010945"/>
    </source>
</evidence>
<dbReference type="NCBIfam" id="NF002492">
    <property type="entry name" value="PRK01810.1"/>
    <property type="match status" value="1"/>
</dbReference>
<dbReference type="PROSITE" id="PS50173">
    <property type="entry name" value="UMUC"/>
    <property type="match status" value="1"/>
</dbReference>
<keyword evidence="5" id="KW-0234">DNA repair</keyword>
<keyword evidence="9" id="KW-1185">Reference proteome</keyword>
<keyword evidence="5" id="KW-0460">Magnesium</keyword>
<dbReference type="GO" id="GO:0006261">
    <property type="term" value="P:DNA-templated DNA replication"/>
    <property type="evidence" value="ECO:0007669"/>
    <property type="project" value="UniProtKB-UniRule"/>
</dbReference>
<feature type="site" description="Substrate discrimination" evidence="5">
    <location>
        <position position="16"/>
    </location>
</feature>
<dbReference type="PANTHER" id="PTHR11076">
    <property type="entry name" value="DNA REPAIR POLYMERASE UMUC / TRANSFERASE FAMILY MEMBER"/>
    <property type="match status" value="1"/>
</dbReference>
<evidence type="ECO:0000313" key="8">
    <source>
        <dbReference type="EMBL" id="QSO46788.1"/>
    </source>
</evidence>
<dbReference type="InterPro" id="IPR036775">
    <property type="entry name" value="DNA_pol_Y-fam_lit_finger_sf"/>
</dbReference>
<proteinExistence type="inferred from homology"/>
<comment type="subunit">
    <text evidence="5">Monomer.</text>
</comment>
<evidence type="ECO:0000256" key="3">
    <source>
        <dbReference type="ARBA" id="ARBA00022695"/>
    </source>
</evidence>
<dbReference type="InterPro" id="IPR043128">
    <property type="entry name" value="Rev_trsase/Diguanyl_cyclase"/>
</dbReference>
<dbReference type="GO" id="GO:0009432">
    <property type="term" value="P:SOS response"/>
    <property type="evidence" value="ECO:0007669"/>
    <property type="project" value="TreeGrafter"/>
</dbReference>
<protein>
    <recommendedName>
        <fullName evidence="5">DNA polymerase IV</fullName>
        <shortName evidence="5">Pol IV</shortName>
        <ecNumber evidence="5">2.7.7.7</ecNumber>
    </recommendedName>
</protein>
<dbReference type="Gene3D" id="3.30.70.270">
    <property type="match status" value="1"/>
</dbReference>
<dbReference type="HAMAP" id="MF_01113">
    <property type="entry name" value="DNApol_IV"/>
    <property type="match status" value="1"/>
</dbReference>
<dbReference type="GO" id="GO:0003887">
    <property type="term" value="F:DNA-directed DNA polymerase activity"/>
    <property type="evidence" value="ECO:0007669"/>
    <property type="project" value="UniProtKB-UniRule"/>
</dbReference>
<keyword evidence="4 5" id="KW-0239">DNA-directed DNA polymerase</keyword>
<feature type="binding site" evidence="5">
    <location>
        <position position="11"/>
    </location>
    <ligand>
        <name>Mg(2+)</name>
        <dbReference type="ChEBI" id="CHEBI:18420"/>
    </ligand>
</feature>
<dbReference type="Gene3D" id="1.10.150.20">
    <property type="entry name" value="5' to 3' exonuclease, C-terminal subdomain"/>
    <property type="match status" value="1"/>
</dbReference>
<evidence type="ECO:0000313" key="9">
    <source>
        <dbReference type="Proteomes" id="UP000663505"/>
    </source>
</evidence>
<comment type="catalytic activity">
    <reaction evidence="5">
        <text>DNA(n) + a 2'-deoxyribonucleoside 5'-triphosphate = DNA(n+1) + diphosphate</text>
        <dbReference type="Rhea" id="RHEA:22508"/>
        <dbReference type="Rhea" id="RHEA-COMP:17339"/>
        <dbReference type="Rhea" id="RHEA-COMP:17340"/>
        <dbReference type="ChEBI" id="CHEBI:33019"/>
        <dbReference type="ChEBI" id="CHEBI:61560"/>
        <dbReference type="ChEBI" id="CHEBI:173112"/>
        <dbReference type="EC" id="2.7.7.7"/>
    </reaction>
</comment>
<evidence type="ECO:0000259" key="7">
    <source>
        <dbReference type="PROSITE" id="PS50173"/>
    </source>
</evidence>
<dbReference type="Pfam" id="PF00817">
    <property type="entry name" value="IMS"/>
    <property type="match status" value="1"/>
</dbReference>
<reference evidence="8 9" key="1">
    <citation type="submission" date="2021-02" db="EMBL/GenBank/DDBJ databases">
        <title>Alicyclobacillus curvatus sp. nov. and Alicyclobacillus mengziensis sp. nov., two acidophilic bacteria isolated from acid mine drainage.</title>
        <authorList>
            <person name="Huang Y."/>
        </authorList>
    </citation>
    <scope>NUCLEOTIDE SEQUENCE [LARGE SCALE GENOMIC DNA]</scope>
    <source>
        <strain evidence="8 9">S30H14</strain>
    </source>
</reference>
<dbReference type="InterPro" id="IPR022880">
    <property type="entry name" value="DNApol_IV"/>
</dbReference>
<dbReference type="GO" id="GO:0005829">
    <property type="term" value="C:cytosol"/>
    <property type="evidence" value="ECO:0007669"/>
    <property type="project" value="TreeGrafter"/>
</dbReference>
<dbReference type="EMBL" id="CP071182">
    <property type="protein sequence ID" value="QSO46788.1"/>
    <property type="molecule type" value="Genomic_DNA"/>
</dbReference>
<keyword evidence="5" id="KW-0479">Metal-binding</keyword>
<keyword evidence="2 5" id="KW-0515">Mutator protein</keyword>
<dbReference type="NCBIfam" id="NF002677">
    <property type="entry name" value="PRK02406.1"/>
    <property type="match status" value="1"/>
</dbReference>
<dbReference type="Pfam" id="PF11798">
    <property type="entry name" value="IMS_HHH"/>
    <property type="match status" value="1"/>
</dbReference>
<keyword evidence="5" id="KW-0235">DNA replication</keyword>
<organism evidence="8 9">
    <name type="scientific">Alicyclobacillus mengziensis</name>
    <dbReference type="NCBI Taxonomy" id="2931921"/>
    <lineage>
        <taxon>Bacteria</taxon>
        <taxon>Bacillati</taxon>
        <taxon>Bacillota</taxon>
        <taxon>Bacilli</taxon>
        <taxon>Bacillales</taxon>
        <taxon>Alicyclobacillaceae</taxon>
        <taxon>Alicyclobacillus</taxon>
    </lineage>
</organism>
<evidence type="ECO:0000256" key="4">
    <source>
        <dbReference type="ARBA" id="ARBA00022932"/>
    </source>
</evidence>
<dbReference type="Pfam" id="PF11799">
    <property type="entry name" value="IMS_C"/>
    <property type="match status" value="1"/>
</dbReference>
<comment type="similarity">
    <text evidence="1 5">Belongs to the DNA polymerase type-Y family.</text>
</comment>
<feature type="region of interest" description="Disordered" evidence="6">
    <location>
        <begin position="379"/>
        <end position="400"/>
    </location>
</feature>
<dbReference type="InterPro" id="IPR024728">
    <property type="entry name" value="PolY_HhH_motif"/>
</dbReference>
<dbReference type="InterPro" id="IPR043502">
    <property type="entry name" value="DNA/RNA_pol_sf"/>
</dbReference>
<dbReference type="GO" id="GO:0042276">
    <property type="term" value="P:error-prone translesion synthesis"/>
    <property type="evidence" value="ECO:0007669"/>
    <property type="project" value="TreeGrafter"/>
</dbReference>
<dbReference type="RefSeq" id="WP_206656150.1">
    <property type="nucleotide sequence ID" value="NZ_CP071182.1"/>
</dbReference>
<dbReference type="InterPro" id="IPR017961">
    <property type="entry name" value="DNA_pol_Y-fam_little_finger"/>
</dbReference>
<keyword evidence="3 5" id="KW-0548">Nucleotidyltransferase</keyword>
<dbReference type="SUPFAM" id="SSF100879">
    <property type="entry name" value="Lesion bypass DNA polymerase (Y-family), little finger domain"/>
    <property type="match status" value="1"/>
</dbReference>
<comment type="subcellular location">
    <subcellularLocation>
        <location evidence="5">Cytoplasm</location>
    </subcellularLocation>
</comment>
<feature type="active site" evidence="5">
    <location>
        <position position="109"/>
    </location>
</feature>
<evidence type="ECO:0000256" key="5">
    <source>
        <dbReference type="HAMAP-Rule" id="MF_01113"/>
    </source>
</evidence>
<comment type="cofactor">
    <cofactor evidence="5">
        <name>Mg(2+)</name>
        <dbReference type="ChEBI" id="CHEBI:18420"/>
    </cofactor>
    <text evidence="5">Binds 2 magnesium ions per subunit.</text>
</comment>
<keyword evidence="5" id="KW-0238">DNA-binding</keyword>
<dbReference type="EC" id="2.7.7.7" evidence="5"/>
<dbReference type="InterPro" id="IPR001126">
    <property type="entry name" value="UmuC"/>
</dbReference>
<dbReference type="CDD" id="cd03586">
    <property type="entry name" value="PolY_Pol_IV_kappa"/>
    <property type="match status" value="1"/>
</dbReference>
<dbReference type="PANTHER" id="PTHR11076:SF33">
    <property type="entry name" value="DNA POLYMERASE KAPPA"/>
    <property type="match status" value="1"/>
</dbReference>
<dbReference type="SUPFAM" id="SSF56672">
    <property type="entry name" value="DNA/RNA polymerases"/>
    <property type="match status" value="1"/>
</dbReference>
<comment type="function">
    <text evidence="5">Poorly processive, error-prone DNA polymerase involved in untargeted mutagenesis. Copies undamaged DNA at stalled replication forks, which arise in vivo from mismatched or misaligned primer ends. These misaligned primers can be extended by PolIV. Exhibits no 3'-5' exonuclease (proofreading) activity. May be involved in translesional synthesis, in conjunction with the beta clamp from PolIII.</text>
</comment>
<keyword evidence="5" id="KW-0227">DNA damage</keyword>
<dbReference type="GO" id="GO:0003684">
    <property type="term" value="F:damaged DNA binding"/>
    <property type="evidence" value="ECO:0007669"/>
    <property type="project" value="InterPro"/>
</dbReference>
<dbReference type="Gene3D" id="3.40.1170.60">
    <property type="match status" value="1"/>
</dbReference>
<name>A0A9X7Z719_9BACL</name>
<dbReference type="GO" id="GO:0000287">
    <property type="term" value="F:magnesium ion binding"/>
    <property type="evidence" value="ECO:0007669"/>
    <property type="project" value="UniProtKB-UniRule"/>
</dbReference>
<gene>
    <name evidence="5" type="primary">dinB</name>
    <name evidence="8" type="ORF">JZ786_20500</name>
</gene>
<evidence type="ECO:0000256" key="6">
    <source>
        <dbReference type="SAM" id="MobiDB-lite"/>
    </source>
</evidence>
<dbReference type="Proteomes" id="UP000663505">
    <property type="component" value="Chromosome"/>
</dbReference>
<dbReference type="Gene3D" id="3.30.1490.100">
    <property type="entry name" value="DNA polymerase, Y-family, little finger domain"/>
    <property type="match status" value="1"/>
</dbReference>
<keyword evidence="5" id="KW-0963">Cytoplasm</keyword>
<dbReference type="AlphaFoldDB" id="A0A9X7Z719"/>